<reference evidence="8" key="1">
    <citation type="submission" date="2023-06" db="EMBL/GenBank/DDBJ databases">
        <title>Gycomyces niveus sp.nov., a novel actinomycete isolated from soil in Shouguang.</title>
        <authorList>
            <person name="Yang X."/>
            <person name="Zhao J."/>
        </authorList>
    </citation>
    <scope>NUCLEOTIDE SEQUENCE</scope>
    <source>
        <strain evidence="8">NEAU C2</strain>
    </source>
</reference>
<evidence type="ECO:0000259" key="7">
    <source>
        <dbReference type="PROSITE" id="PS51900"/>
    </source>
</evidence>
<dbReference type="PROSITE" id="PS51900">
    <property type="entry name" value="CB"/>
    <property type="match status" value="1"/>
</dbReference>
<dbReference type="Proteomes" id="UP001171902">
    <property type="component" value="Unassembled WGS sequence"/>
</dbReference>
<keyword evidence="9" id="KW-1185">Reference proteome</keyword>
<evidence type="ECO:0000313" key="9">
    <source>
        <dbReference type="Proteomes" id="UP001171902"/>
    </source>
</evidence>
<dbReference type="PROSITE" id="PS51898">
    <property type="entry name" value="TYR_RECOMBINASE"/>
    <property type="match status" value="1"/>
</dbReference>
<proteinExistence type="inferred from homology"/>
<dbReference type="RefSeq" id="WP_289957916.1">
    <property type="nucleotide sequence ID" value="NZ_JAUEMJ010000004.1"/>
</dbReference>
<evidence type="ECO:0000256" key="5">
    <source>
        <dbReference type="PROSITE-ProRule" id="PRU01248"/>
    </source>
</evidence>
<organism evidence="8 9">
    <name type="scientific">Glycomyces tritici</name>
    <dbReference type="NCBI Taxonomy" id="2665176"/>
    <lineage>
        <taxon>Bacteria</taxon>
        <taxon>Bacillati</taxon>
        <taxon>Actinomycetota</taxon>
        <taxon>Actinomycetes</taxon>
        <taxon>Glycomycetales</taxon>
        <taxon>Glycomycetaceae</taxon>
        <taxon>Glycomyces</taxon>
    </lineage>
</organism>
<comment type="caution">
    <text evidence="8">The sequence shown here is derived from an EMBL/GenBank/DDBJ whole genome shotgun (WGS) entry which is preliminary data.</text>
</comment>
<dbReference type="Pfam" id="PF00589">
    <property type="entry name" value="Phage_integrase"/>
    <property type="match status" value="1"/>
</dbReference>
<evidence type="ECO:0000256" key="4">
    <source>
        <dbReference type="ARBA" id="ARBA00023172"/>
    </source>
</evidence>
<evidence type="ECO:0000256" key="1">
    <source>
        <dbReference type="ARBA" id="ARBA00008857"/>
    </source>
</evidence>
<evidence type="ECO:0000259" key="6">
    <source>
        <dbReference type="PROSITE" id="PS51898"/>
    </source>
</evidence>
<accession>A0ABT7YRI8</accession>
<dbReference type="PANTHER" id="PTHR30629">
    <property type="entry name" value="PROPHAGE INTEGRASE"/>
    <property type="match status" value="1"/>
</dbReference>
<dbReference type="InterPro" id="IPR044068">
    <property type="entry name" value="CB"/>
</dbReference>
<feature type="domain" description="Core-binding (CB)" evidence="7">
    <location>
        <begin position="78"/>
        <end position="158"/>
    </location>
</feature>
<comment type="similarity">
    <text evidence="1">Belongs to the 'phage' integrase family.</text>
</comment>
<gene>
    <name evidence="8" type="ORF">QWI33_14775</name>
</gene>
<dbReference type="InterPro" id="IPR013762">
    <property type="entry name" value="Integrase-like_cat_sf"/>
</dbReference>
<evidence type="ECO:0000256" key="2">
    <source>
        <dbReference type="ARBA" id="ARBA00022908"/>
    </source>
</evidence>
<feature type="domain" description="Tyr recombinase" evidence="6">
    <location>
        <begin position="181"/>
        <end position="391"/>
    </location>
</feature>
<dbReference type="Gene3D" id="1.10.443.10">
    <property type="entry name" value="Intergrase catalytic core"/>
    <property type="match status" value="1"/>
</dbReference>
<evidence type="ECO:0000256" key="3">
    <source>
        <dbReference type="ARBA" id="ARBA00023125"/>
    </source>
</evidence>
<dbReference type="EMBL" id="JAUEMJ010000004">
    <property type="protein sequence ID" value="MDN3240994.1"/>
    <property type="molecule type" value="Genomic_DNA"/>
</dbReference>
<keyword evidence="4" id="KW-0233">DNA recombination</keyword>
<sequence length="399" mass="45335">MPELNENQEGRKRAEKGEGTVYWDAAKNTFCAELSVGRTRTGRRKRLKAYGKTEAKAKKALRDKLKDFNAGLDTSTTYTVADAVNDWHKRGQKAGEETRKRDRYVIDGQIIPAIGGVKLKELTADDVDDMLIHYSATHATSTLKKIHSVLNRAIKHAQRRDKVGRNVAALIEEIPEGKPGRPSKSMSPEQVKAVFKASKGTWFHAYLVVSNMTGIRTEEVRPLEWKRTHLNPVKGERCTCDQVHTETLPPHVEVWRSVRVHGDTKTQKSRRTIALPKMVVAALFEHRESDLAWRAEHGYSTKPRYVFGTRNNTVKLARNVRRFYRSVLTSAGLNPDEWCPRETRHTFVSIMSDLGADLEMIADLVGHKDTRTTRQVYRHQLRPVITKGAEMIEAAFSDE</sequence>
<protein>
    <submittedName>
        <fullName evidence="8">Site-specific integrase</fullName>
    </submittedName>
</protein>
<name>A0ABT7YRI8_9ACTN</name>
<dbReference type="Gene3D" id="1.10.150.130">
    <property type="match status" value="1"/>
</dbReference>
<dbReference type="InterPro" id="IPR050808">
    <property type="entry name" value="Phage_Integrase"/>
</dbReference>
<evidence type="ECO:0000313" key="8">
    <source>
        <dbReference type="EMBL" id="MDN3240994.1"/>
    </source>
</evidence>
<dbReference type="PANTHER" id="PTHR30629:SF2">
    <property type="entry name" value="PROPHAGE INTEGRASE INTS-RELATED"/>
    <property type="match status" value="1"/>
</dbReference>
<dbReference type="InterPro" id="IPR010998">
    <property type="entry name" value="Integrase_recombinase_N"/>
</dbReference>
<dbReference type="InterPro" id="IPR002104">
    <property type="entry name" value="Integrase_catalytic"/>
</dbReference>
<keyword evidence="2" id="KW-0229">DNA integration</keyword>
<dbReference type="SUPFAM" id="SSF56349">
    <property type="entry name" value="DNA breaking-rejoining enzymes"/>
    <property type="match status" value="1"/>
</dbReference>
<keyword evidence="3 5" id="KW-0238">DNA-binding</keyword>
<dbReference type="InterPro" id="IPR011010">
    <property type="entry name" value="DNA_brk_join_enz"/>
</dbReference>